<comment type="caution">
    <text evidence="1">The sequence shown here is derived from an EMBL/GenBank/DDBJ whole genome shotgun (WGS) entry which is preliminary data.</text>
</comment>
<dbReference type="EMBL" id="JANPWB010000006">
    <property type="protein sequence ID" value="KAJ1177753.1"/>
    <property type="molecule type" value="Genomic_DNA"/>
</dbReference>
<evidence type="ECO:0000313" key="1">
    <source>
        <dbReference type="EMBL" id="KAJ1177753.1"/>
    </source>
</evidence>
<sequence>MLVACQSDRYPYSAVPSWQRVSRTLAACQSDRYPYSAVRRDFKGAQHFWIRARFSDARSLLISDRSHSLAVRFVF</sequence>
<dbReference type="Proteomes" id="UP001066276">
    <property type="component" value="Chromosome 3_2"/>
</dbReference>
<keyword evidence="2" id="KW-1185">Reference proteome</keyword>
<organism evidence="1 2">
    <name type="scientific">Pleurodeles waltl</name>
    <name type="common">Iberian ribbed newt</name>
    <dbReference type="NCBI Taxonomy" id="8319"/>
    <lineage>
        <taxon>Eukaryota</taxon>
        <taxon>Metazoa</taxon>
        <taxon>Chordata</taxon>
        <taxon>Craniata</taxon>
        <taxon>Vertebrata</taxon>
        <taxon>Euteleostomi</taxon>
        <taxon>Amphibia</taxon>
        <taxon>Batrachia</taxon>
        <taxon>Caudata</taxon>
        <taxon>Salamandroidea</taxon>
        <taxon>Salamandridae</taxon>
        <taxon>Pleurodelinae</taxon>
        <taxon>Pleurodeles</taxon>
    </lineage>
</organism>
<evidence type="ECO:0008006" key="3">
    <source>
        <dbReference type="Google" id="ProtNLM"/>
    </source>
</evidence>
<protein>
    <recommendedName>
        <fullName evidence="3">Lipoprotein</fullName>
    </recommendedName>
</protein>
<accession>A0AAV7TMB5</accession>
<evidence type="ECO:0000313" key="2">
    <source>
        <dbReference type="Proteomes" id="UP001066276"/>
    </source>
</evidence>
<reference evidence="1" key="1">
    <citation type="journal article" date="2022" name="bioRxiv">
        <title>Sequencing and chromosome-scale assembly of the giantPleurodeles waltlgenome.</title>
        <authorList>
            <person name="Brown T."/>
            <person name="Elewa A."/>
            <person name="Iarovenko S."/>
            <person name="Subramanian E."/>
            <person name="Araus A.J."/>
            <person name="Petzold A."/>
            <person name="Susuki M."/>
            <person name="Suzuki K.-i.T."/>
            <person name="Hayashi T."/>
            <person name="Toyoda A."/>
            <person name="Oliveira C."/>
            <person name="Osipova E."/>
            <person name="Leigh N.D."/>
            <person name="Simon A."/>
            <person name="Yun M.H."/>
        </authorList>
    </citation>
    <scope>NUCLEOTIDE SEQUENCE</scope>
    <source>
        <strain evidence="1">20211129_DDA</strain>
        <tissue evidence="1">Liver</tissue>
    </source>
</reference>
<proteinExistence type="predicted"/>
<gene>
    <name evidence="1" type="ORF">NDU88_003005</name>
</gene>
<dbReference type="AlphaFoldDB" id="A0AAV7TMB5"/>
<name>A0AAV7TMB5_PLEWA</name>